<evidence type="ECO:0000256" key="1">
    <source>
        <dbReference type="SAM" id="MobiDB-lite"/>
    </source>
</evidence>
<dbReference type="EMBL" id="JAGGNH010000008">
    <property type="protein sequence ID" value="KAJ0964900.1"/>
    <property type="molecule type" value="Genomic_DNA"/>
</dbReference>
<protein>
    <submittedName>
        <fullName evidence="2">Uncharacterized protein</fullName>
    </submittedName>
</protein>
<comment type="caution">
    <text evidence="2">The sequence shown here is derived from an EMBL/GenBank/DDBJ whole genome shotgun (WGS) entry which is preliminary data.</text>
</comment>
<feature type="compositionally biased region" description="Basic and acidic residues" evidence="1">
    <location>
        <begin position="404"/>
        <end position="422"/>
    </location>
</feature>
<feature type="compositionally biased region" description="Pro residues" evidence="1">
    <location>
        <begin position="91"/>
        <end position="103"/>
    </location>
</feature>
<dbReference type="OrthoDB" id="1929495at2759"/>
<keyword evidence="3" id="KW-1185">Reference proteome</keyword>
<feature type="compositionally biased region" description="Pro residues" evidence="1">
    <location>
        <begin position="30"/>
        <end position="39"/>
    </location>
</feature>
<accession>A0A9D5C223</accession>
<organism evidence="2 3">
    <name type="scientific">Dioscorea zingiberensis</name>
    <dbReference type="NCBI Taxonomy" id="325984"/>
    <lineage>
        <taxon>Eukaryota</taxon>
        <taxon>Viridiplantae</taxon>
        <taxon>Streptophyta</taxon>
        <taxon>Embryophyta</taxon>
        <taxon>Tracheophyta</taxon>
        <taxon>Spermatophyta</taxon>
        <taxon>Magnoliopsida</taxon>
        <taxon>Liliopsida</taxon>
        <taxon>Dioscoreales</taxon>
        <taxon>Dioscoreaceae</taxon>
        <taxon>Dioscorea</taxon>
    </lineage>
</organism>
<feature type="compositionally biased region" description="Acidic residues" evidence="1">
    <location>
        <begin position="146"/>
        <end position="166"/>
    </location>
</feature>
<evidence type="ECO:0000313" key="2">
    <source>
        <dbReference type="EMBL" id="KAJ0964900.1"/>
    </source>
</evidence>
<dbReference type="Proteomes" id="UP001085076">
    <property type="component" value="Miscellaneous, Linkage group lg08"/>
</dbReference>
<name>A0A9D5C223_9LILI</name>
<feature type="compositionally biased region" description="Acidic residues" evidence="1">
    <location>
        <begin position="438"/>
        <end position="449"/>
    </location>
</feature>
<reference evidence="2" key="2">
    <citation type="journal article" date="2022" name="Hortic Res">
        <title>The genome of Dioscorea zingiberensis sheds light on the biosynthesis, origin and evolution of the medicinally important diosgenin saponins.</title>
        <authorList>
            <person name="Li Y."/>
            <person name="Tan C."/>
            <person name="Li Z."/>
            <person name="Guo J."/>
            <person name="Li S."/>
            <person name="Chen X."/>
            <person name="Wang C."/>
            <person name="Dai X."/>
            <person name="Yang H."/>
            <person name="Song W."/>
            <person name="Hou L."/>
            <person name="Xu J."/>
            <person name="Tong Z."/>
            <person name="Xu A."/>
            <person name="Yuan X."/>
            <person name="Wang W."/>
            <person name="Yang Q."/>
            <person name="Chen L."/>
            <person name="Sun Z."/>
            <person name="Wang K."/>
            <person name="Pan B."/>
            <person name="Chen J."/>
            <person name="Bao Y."/>
            <person name="Liu F."/>
            <person name="Qi X."/>
            <person name="Gang D.R."/>
            <person name="Wen J."/>
            <person name="Li J."/>
        </authorList>
    </citation>
    <scope>NUCLEOTIDE SEQUENCE</scope>
    <source>
        <strain evidence="2">Dzin_1.0</strain>
    </source>
</reference>
<evidence type="ECO:0000313" key="3">
    <source>
        <dbReference type="Proteomes" id="UP001085076"/>
    </source>
</evidence>
<feature type="region of interest" description="Disordered" evidence="1">
    <location>
        <begin position="385"/>
        <end position="449"/>
    </location>
</feature>
<sequence length="449" mass="50776">MHPRYATASQERQRLDEVLHLHSLWRRGPPRNPSPPSRAPPAVALSVNRENRIRKKQEKRRKRKQERKKKLQQQVSSSVHPPAAEDRWPCSPSPPSKPEPSNWPDPVLKKMPMLVSADEEARAAALQVQNSGVRASREFFRKSSSSDDDADEEDEMEDDEDGEDDAESRAFRFFLGLFEKNEELRRYYERNFEKGEFCCLVCGAMGKIGKRFPNCVGLVQHSKSISKTKRREAHRGFAKAVCRVMGWDMERLPSIVLDLKDSLGQLLAKADKSQEEGMHVEASSDVNKQVTKEAAVNVETDKEDLVGSSLIRIIESLPEGEGMHKEASSGMKEEVTEEVVNVEMNKEYPVSSSPIRDMEALPEDGMHEGSSNIREDVAKEVVNVEGNKLDSMRSSPTENMEALPEEKIQEEGSSDMREETIKEVFNVETNKEDPLNSSEEEIADEQGKV</sequence>
<dbReference type="PANTHER" id="PTHR34546:SF3">
    <property type="entry name" value="OS06G0153600 PROTEIN"/>
    <property type="match status" value="1"/>
</dbReference>
<dbReference type="AlphaFoldDB" id="A0A9D5C223"/>
<gene>
    <name evidence="2" type="ORF">J5N97_026038</name>
</gene>
<proteinExistence type="predicted"/>
<feature type="region of interest" description="Disordered" evidence="1">
    <location>
        <begin position="137"/>
        <end position="166"/>
    </location>
</feature>
<feature type="region of interest" description="Disordered" evidence="1">
    <location>
        <begin position="21"/>
        <end position="108"/>
    </location>
</feature>
<feature type="compositionally biased region" description="Basic residues" evidence="1">
    <location>
        <begin position="52"/>
        <end position="71"/>
    </location>
</feature>
<dbReference type="PANTHER" id="PTHR34546">
    <property type="entry name" value="OS06G0153600 PROTEIN"/>
    <property type="match status" value="1"/>
</dbReference>
<reference evidence="2" key="1">
    <citation type="submission" date="2021-03" db="EMBL/GenBank/DDBJ databases">
        <authorList>
            <person name="Li Z."/>
            <person name="Yang C."/>
        </authorList>
    </citation>
    <scope>NUCLEOTIDE SEQUENCE</scope>
    <source>
        <strain evidence="2">Dzin_1.0</strain>
        <tissue evidence="2">Leaf</tissue>
    </source>
</reference>